<sequence length="165" mass="18680">MKKLVLFCYLLTGFSLVKAQTDSANATKVIHICAPSRSSVIINPPVWIINDKQVIDKKILDLINPNDIEDVSILRGSEAKAYGERAKNGAIKITLKRNVKLLSLQQLFKRFSVKQTNRKLNVYVNNEKLTHPNEFYVGSKWVKKVTVMTTSTAEISEKNYIVLSK</sequence>
<comment type="caution">
    <text evidence="2">The sequence shown here is derived from an EMBL/GenBank/DDBJ whole genome shotgun (WGS) entry which is preliminary data.</text>
</comment>
<feature type="chain" id="PRO_5046011249" description="TonB-dependent receptor plug domain-containing protein" evidence="1">
    <location>
        <begin position="20"/>
        <end position="165"/>
    </location>
</feature>
<dbReference type="Gene3D" id="2.170.130.10">
    <property type="entry name" value="TonB-dependent receptor, plug domain"/>
    <property type="match status" value="1"/>
</dbReference>
<dbReference type="SUPFAM" id="SSF56935">
    <property type="entry name" value="Porins"/>
    <property type="match status" value="1"/>
</dbReference>
<dbReference type="EMBL" id="JABMKV010000003">
    <property type="protein sequence ID" value="NQX32790.1"/>
    <property type="molecule type" value="Genomic_DNA"/>
</dbReference>
<evidence type="ECO:0000256" key="1">
    <source>
        <dbReference type="SAM" id="SignalP"/>
    </source>
</evidence>
<keyword evidence="3" id="KW-1185">Reference proteome</keyword>
<feature type="signal peptide" evidence="1">
    <location>
        <begin position="1"/>
        <end position="19"/>
    </location>
</feature>
<accession>A0ABX2DFT4</accession>
<evidence type="ECO:0000313" key="3">
    <source>
        <dbReference type="Proteomes" id="UP000762110"/>
    </source>
</evidence>
<organism evidence="2 3">
    <name type="scientific">Pedobacter boryungensis</name>
    <dbReference type="NCBI Taxonomy" id="869962"/>
    <lineage>
        <taxon>Bacteria</taxon>
        <taxon>Pseudomonadati</taxon>
        <taxon>Bacteroidota</taxon>
        <taxon>Sphingobacteriia</taxon>
        <taxon>Sphingobacteriales</taxon>
        <taxon>Sphingobacteriaceae</taxon>
        <taxon>Pedobacter</taxon>
    </lineage>
</organism>
<dbReference type="RefSeq" id="WP_173273169.1">
    <property type="nucleotide sequence ID" value="NZ_JABMKV010000003.1"/>
</dbReference>
<gene>
    <name evidence="2" type="ORF">HQN85_13695</name>
</gene>
<name>A0ABX2DFT4_9SPHI</name>
<dbReference type="InterPro" id="IPR037066">
    <property type="entry name" value="Plug_dom_sf"/>
</dbReference>
<proteinExistence type="predicted"/>
<protein>
    <recommendedName>
        <fullName evidence="4">TonB-dependent receptor plug domain-containing protein</fullName>
    </recommendedName>
</protein>
<evidence type="ECO:0000313" key="2">
    <source>
        <dbReference type="EMBL" id="NQX32790.1"/>
    </source>
</evidence>
<keyword evidence="1" id="KW-0732">Signal</keyword>
<dbReference type="Proteomes" id="UP000762110">
    <property type="component" value="Unassembled WGS sequence"/>
</dbReference>
<evidence type="ECO:0008006" key="4">
    <source>
        <dbReference type="Google" id="ProtNLM"/>
    </source>
</evidence>
<reference evidence="2 3" key="1">
    <citation type="submission" date="2020-05" db="EMBL/GenBank/DDBJ databases">
        <title>Description of Pedobacter foliorum sp. nov.</title>
        <authorList>
            <person name="Qi S."/>
            <person name="Carlier A."/>
            <person name="Cnockaert M."/>
            <person name="Vandamme P."/>
        </authorList>
    </citation>
    <scope>NUCLEOTIDE SEQUENCE [LARGE SCALE GENOMIC DNA]</scope>
    <source>
        <strain evidence="2 3">LMG 31300</strain>
    </source>
</reference>